<proteinExistence type="predicted"/>
<evidence type="ECO:0000313" key="2">
    <source>
        <dbReference type="EMBL" id="KUO96267.1"/>
    </source>
</evidence>
<organism evidence="2 3">
    <name type="scientific">Ferroacidibacillus organovorans</name>
    <dbReference type="NCBI Taxonomy" id="1765683"/>
    <lineage>
        <taxon>Bacteria</taxon>
        <taxon>Bacillati</taxon>
        <taxon>Bacillota</taxon>
        <taxon>Bacilli</taxon>
        <taxon>Bacillales</taxon>
        <taxon>Alicyclobacillaceae</taxon>
        <taxon>Ferroacidibacillus</taxon>
    </lineage>
</organism>
<sequence>MDKIRILKIIILRVFVAVLYLFIGGTCALQGIRIAEAGTAAQIPQLEGDGGGNFLYGDLIVIAGILFIFKPRLAAPLILLSSLLGMLVSLIYQDEQLIRISMMSLISGCVILLSPLLTRVIHAAIKKAASMKRPKITQIL</sequence>
<reference evidence="2 3" key="1">
    <citation type="submission" date="2015-12" db="EMBL/GenBank/DDBJ databases">
        <title>Draft genome sequence of Acidibacillus ferrooxidans ITV001, isolated from a chalcopyrite acid mine drainage site in Brazil.</title>
        <authorList>
            <person name="Dall'Agnol H."/>
            <person name="Nancucheo I."/>
            <person name="Johnson B."/>
            <person name="Oliveira R."/>
            <person name="Leite L."/>
            <person name="Pylro V."/>
            <person name="Nunes G.L."/>
            <person name="Tzotzos G."/>
            <person name="Fernandes G.R."/>
            <person name="Dutra J."/>
            <person name="Orellana S.C."/>
            <person name="Oliveira G."/>
        </authorList>
    </citation>
    <scope>NUCLEOTIDE SEQUENCE [LARGE SCALE GENOMIC DNA]</scope>
    <source>
        <strain evidence="3">ITV01</strain>
    </source>
</reference>
<dbReference type="OrthoDB" id="2377220at2"/>
<dbReference type="EMBL" id="LPVJ01000019">
    <property type="protein sequence ID" value="KUO96267.1"/>
    <property type="molecule type" value="Genomic_DNA"/>
</dbReference>
<accession>A0A101XRM3</accession>
<evidence type="ECO:0008006" key="4">
    <source>
        <dbReference type="Google" id="ProtNLM"/>
    </source>
</evidence>
<dbReference type="RefSeq" id="WP_067714120.1">
    <property type="nucleotide sequence ID" value="NZ_LPVJ01000019.1"/>
</dbReference>
<feature type="transmembrane region" description="Helical" evidence="1">
    <location>
        <begin position="98"/>
        <end position="125"/>
    </location>
</feature>
<protein>
    <recommendedName>
        <fullName evidence="4">DoxX family protein</fullName>
    </recommendedName>
</protein>
<evidence type="ECO:0000256" key="1">
    <source>
        <dbReference type="SAM" id="Phobius"/>
    </source>
</evidence>
<keyword evidence="1" id="KW-1133">Transmembrane helix</keyword>
<keyword evidence="1" id="KW-0472">Membrane</keyword>
<evidence type="ECO:0000313" key="3">
    <source>
        <dbReference type="Proteomes" id="UP000053557"/>
    </source>
</evidence>
<keyword evidence="1" id="KW-0812">Transmembrane</keyword>
<name>A0A101XRM3_9BACL</name>
<dbReference type="AlphaFoldDB" id="A0A101XRM3"/>
<feature type="transmembrane region" description="Helical" evidence="1">
    <location>
        <begin position="74"/>
        <end position="92"/>
    </location>
</feature>
<feature type="transmembrane region" description="Helical" evidence="1">
    <location>
        <begin position="12"/>
        <end position="32"/>
    </location>
</feature>
<keyword evidence="3" id="KW-1185">Reference proteome</keyword>
<comment type="caution">
    <text evidence="2">The sequence shown here is derived from an EMBL/GenBank/DDBJ whole genome shotgun (WGS) entry which is preliminary data.</text>
</comment>
<gene>
    <name evidence="2" type="ORF">ATW55_03345</name>
</gene>
<feature type="transmembrane region" description="Helical" evidence="1">
    <location>
        <begin position="52"/>
        <end position="69"/>
    </location>
</feature>
<dbReference type="Proteomes" id="UP000053557">
    <property type="component" value="Unassembled WGS sequence"/>
</dbReference>